<dbReference type="InterPro" id="IPR036621">
    <property type="entry name" value="Anticodon-bd_dom_sf"/>
</dbReference>
<dbReference type="Proteomes" id="UP000041254">
    <property type="component" value="Unassembled WGS sequence"/>
</dbReference>
<protein>
    <recommendedName>
        <fullName evidence="2">histidine--tRNA ligase</fullName>
        <ecNumber evidence="2">6.1.1.21</ecNumber>
    </recommendedName>
    <alternativeName>
        <fullName evidence="8">Histidyl-tRNA synthetase</fullName>
    </alternativeName>
</protein>
<evidence type="ECO:0000256" key="4">
    <source>
        <dbReference type="ARBA" id="ARBA00022741"/>
    </source>
</evidence>
<evidence type="ECO:0000313" key="15">
    <source>
        <dbReference type="Proteomes" id="UP000041254"/>
    </source>
</evidence>
<dbReference type="InParanoid" id="A0A0G4EM40"/>
<evidence type="ECO:0000256" key="7">
    <source>
        <dbReference type="ARBA" id="ARBA00023146"/>
    </source>
</evidence>
<keyword evidence="4" id="KW-0547">Nucleotide-binding</keyword>
<feature type="chain" id="PRO_5005187852" description="histidine--tRNA ligase" evidence="11">
    <location>
        <begin position="18"/>
        <end position="544"/>
    </location>
</feature>
<dbReference type="PhylomeDB" id="A0A0G4EM40"/>
<dbReference type="CDD" id="cd00773">
    <property type="entry name" value="HisRS-like_core"/>
    <property type="match status" value="1"/>
</dbReference>
<dbReference type="FunCoup" id="A0A0G4EM40">
    <property type="interactions" value="30"/>
</dbReference>
<dbReference type="PANTHER" id="PTHR43707:SF1">
    <property type="entry name" value="HISTIDINE--TRNA LIGASE, MITOCHONDRIAL-RELATED"/>
    <property type="match status" value="1"/>
</dbReference>
<keyword evidence="15" id="KW-1185">Reference proteome</keyword>
<dbReference type="InterPro" id="IPR045864">
    <property type="entry name" value="aa-tRNA-synth_II/BPL/LPL"/>
</dbReference>
<dbReference type="InterPro" id="IPR004154">
    <property type="entry name" value="Anticodon-bd"/>
</dbReference>
<evidence type="ECO:0000259" key="12">
    <source>
        <dbReference type="Pfam" id="PF03129"/>
    </source>
</evidence>
<gene>
    <name evidence="14" type="ORF">Vbra_20528</name>
</gene>
<dbReference type="SUPFAM" id="SSF52954">
    <property type="entry name" value="Class II aaRS ABD-related"/>
    <property type="match status" value="1"/>
</dbReference>
<dbReference type="VEuPathDB" id="CryptoDB:Vbra_20528"/>
<dbReference type="EC" id="6.1.1.21" evidence="2"/>
<evidence type="ECO:0000256" key="11">
    <source>
        <dbReference type="SAM" id="SignalP"/>
    </source>
</evidence>
<dbReference type="EMBL" id="CDMY01000272">
    <property type="protein sequence ID" value="CEL98510.1"/>
    <property type="molecule type" value="Genomic_DNA"/>
</dbReference>
<dbReference type="NCBIfam" id="TIGR00442">
    <property type="entry name" value="hisS"/>
    <property type="match status" value="1"/>
</dbReference>
<accession>A0A0G4EM40</accession>
<feature type="region of interest" description="Disordered" evidence="10">
    <location>
        <begin position="29"/>
        <end position="48"/>
    </location>
</feature>
<keyword evidence="6" id="KW-0648">Protein biosynthesis</keyword>
<comment type="catalytic activity">
    <reaction evidence="9">
        <text>tRNA(His) + L-histidine + ATP = L-histidyl-tRNA(His) + AMP + diphosphate + H(+)</text>
        <dbReference type="Rhea" id="RHEA:17313"/>
        <dbReference type="Rhea" id="RHEA-COMP:9665"/>
        <dbReference type="Rhea" id="RHEA-COMP:9689"/>
        <dbReference type="ChEBI" id="CHEBI:15378"/>
        <dbReference type="ChEBI" id="CHEBI:30616"/>
        <dbReference type="ChEBI" id="CHEBI:33019"/>
        <dbReference type="ChEBI" id="CHEBI:57595"/>
        <dbReference type="ChEBI" id="CHEBI:78442"/>
        <dbReference type="ChEBI" id="CHEBI:78527"/>
        <dbReference type="ChEBI" id="CHEBI:456215"/>
        <dbReference type="EC" id="6.1.1.21"/>
    </reaction>
</comment>
<dbReference type="InterPro" id="IPR041715">
    <property type="entry name" value="HisRS-like_core"/>
</dbReference>
<keyword evidence="7" id="KW-0030">Aminoacyl-tRNA synthetase</keyword>
<organism evidence="14 15">
    <name type="scientific">Vitrella brassicaformis (strain CCMP3155)</name>
    <dbReference type="NCBI Taxonomy" id="1169540"/>
    <lineage>
        <taxon>Eukaryota</taxon>
        <taxon>Sar</taxon>
        <taxon>Alveolata</taxon>
        <taxon>Colpodellida</taxon>
        <taxon>Vitrellaceae</taxon>
        <taxon>Vitrella</taxon>
    </lineage>
</organism>
<evidence type="ECO:0000256" key="10">
    <source>
        <dbReference type="SAM" id="MobiDB-lite"/>
    </source>
</evidence>
<proteinExistence type="inferred from homology"/>
<evidence type="ECO:0000259" key="13">
    <source>
        <dbReference type="Pfam" id="PF13393"/>
    </source>
</evidence>
<evidence type="ECO:0000313" key="14">
    <source>
        <dbReference type="EMBL" id="CEL98510.1"/>
    </source>
</evidence>
<dbReference type="GO" id="GO:0005737">
    <property type="term" value="C:cytoplasm"/>
    <property type="evidence" value="ECO:0007669"/>
    <property type="project" value="InterPro"/>
</dbReference>
<feature type="domain" description="Anticodon-binding" evidence="12">
    <location>
        <begin position="442"/>
        <end position="527"/>
    </location>
</feature>
<dbReference type="PANTHER" id="PTHR43707">
    <property type="entry name" value="HISTIDYL-TRNA SYNTHETASE"/>
    <property type="match status" value="1"/>
</dbReference>
<dbReference type="Gene3D" id="3.40.50.800">
    <property type="entry name" value="Anticodon-binding domain"/>
    <property type="match status" value="1"/>
</dbReference>
<dbReference type="OMA" id="MNYPTVG"/>
<dbReference type="InterPro" id="IPR015807">
    <property type="entry name" value="His-tRNA-ligase"/>
</dbReference>
<sequence>MTLAMLIFAALTEGIRAVQRSGREGFAFGHGRRPLLQPQHRGGRGGGPRVVRSAAADGQAVAVGPVQTTEAEVKTPAAAGRRSAAVVQTAGGTKESGVKEAPLDLNPPRGTRDFFPDDMRLRNWLFDKWRRASELYGFEEFDAPVLESEDLYIRKAGEEVVGQLYCFADKGGRRVALRPELTPSLARMVLAKRGQLNMPIKWFAIPQCWRYERMTRGRRREHYQWNCDIWGVGEVTAEMELLSCIVRFFESVGIGSDDVGIKVNNRELLREVLHKNGVPDDRFAAVCVLIDKLEKVPLDHLRDDFRALGVEGSQLDSIAASVRADQTVDDVAQLVGEDSQAVKHLRDVFDMADAYGIADWLVFDPSVVRGLAYYTGVVFEGFDRAGELRAICGGGRYDTLLEMFGGEPIPAVGFGFGDAVVVELLKTKGLLPDFADTSVADAVVWPLAGGDETSTVQQAAGRVATRLRQSGLKTDVILENKKSKWVFKHAARVNAGVLVVIGADEVAGNEVTAKRLCDKEQQRVTLDGTHLEDLAAEWAMGEGG</sequence>
<keyword evidence="3" id="KW-0436">Ligase</keyword>
<dbReference type="HAMAP" id="MF_00127">
    <property type="entry name" value="His_tRNA_synth"/>
    <property type="match status" value="1"/>
</dbReference>
<dbReference type="Pfam" id="PF03129">
    <property type="entry name" value="HGTP_anticodon"/>
    <property type="match status" value="1"/>
</dbReference>
<evidence type="ECO:0000256" key="1">
    <source>
        <dbReference type="ARBA" id="ARBA00008226"/>
    </source>
</evidence>
<name>A0A0G4EM40_VITBC</name>
<dbReference type="Gene3D" id="3.30.930.10">
    <property type="entry name" value="Bira Bifunctional Protein, Domain 2"/>
    <property type="match status" value="1"/>
</dbReference>
<dbReference type="AlphaFoldDB" id="A0A0G4EM40"/>
<dbReference type="OrthoDB" id="1906957at2759"/>
<reference evidence="14 15" key="1">
    <citation type="submission" date="2014-11" db="EMBL/GenBank/DDBJ databases">
        <authorList>
            <person name="Zhu J."/>
            <person name="Qi W."/>
            <person name="Song R."/>
        </authorList>
    </citation>
    <scope>NUCLEOTIDE SEQUENCE [LARGE SCALE GENOMIC DNA]</scope>
</reference>
<keyword evidence="11" id="KW-0732">Signal</keyword>
<evidence type="ECO:0000256" key="2">
    <source>
        <dbReference type="ARBA" id="ARBA00012815"/>
    </source>
</evidence>
<feature type="signal peptide" evidence="11">
    <location>
        <begin position="1"/>
        <end position="17"/>
    </location>
</feature>
<dbReference type="SUPFAM" id="SSF55681">
    <property type="entry name" value="Class II aaRS and biotin synthetases"/>
    <property type="match status" value="1"/>
</dbReference>
<evidence type="ECO:0000256" key="5">
    <source>
        <dbReference type="ARBA" id="ARBA00022840"/>
    </source>
</evidence>
<feature type="domain" description="Class II Histidinyl-tRNA synthetase (HisRS)-like catalytic core" evidence="13">
    <location>
        <begin position="110"/>
        <end position="415"/>
    </location>
</feature>
<dbReference type="STRING" id="1169540.A0A0G4EM40"/>
<dbReference type="GO" id="GO:0005524">
    <property type="term" value="F:ATP binding"/>
    <property type="evidence" value="ECO:0007669"/>
    <property type="project" value="UniProtKB-KW"/>
</dbReference>
<comment type="similarity">
    <text evidence="1">Belongs to the class-II aminoacyl-tRNA synthetase family.</text>
</comment>
<dbReference type="FunFam" id="3.30.930.10:FF:000054">
    <property type="entry name" value="Histidine--tRNA ligase chloroplastic/mitochondrial"/>
    <property type="match status" value="1"/>
</dbReference>
<evidence type="ECO:0000256" key="9">
    <source>
        <dbReference type="ARBA" id="ARBA00047639"/>
    </source>
</evidence>
<dbReference type="Pfam" id="PF13393">
    <property type="entry name" value="tRNA-synt_His"/>
    <property type="match status" value="1"/>
</dbReference>
<evidence type="ECO:0000256" key="3">
    <source>
        <dbReference type="ARBA" id="ARBA00022598"/>
    </source>
</evidence>
<dbReference type="GO" id="GO:0006427">
    <property type="term" value="P:histidyl-tRNA aminoacylation"/>
    <property type="evidence" value="ECO:0007669"/>
    <property type="project" value="InterPro"/>
</dbReference>
<keyword evidence="5" id="KW-0067">ATP-binding</keyword>
<evidence type="ECO:0000256" key="6">
    <source>
        <dbReference type="ARBA" id="ARBA00022917"/>
    </source>
</evidence>
<evidence type="ECO:0000256" key="8">
    <source>
        <dbReference type="ARBA" id="ARBA00030619"/>
    </source>
</evidence>
<dbReference type="GO" id="GO:0004821">
    <property type="term" value="F:histidine-tRNA ligase activity"/>
    <property type="evidence" value="ECO:0007669"/>
    <property type="project" value="UniProtKB-EC"/>
</dbReference>
<dbReference type="InterPro" id="IPR004516">
    <property type="entry name" value="HisRS/HisZ"/>
</dbReference>